<proteinExistence type="predicted"/>
<accession>A0A820RU54</accession>
<evidence type="ECO:0000313" key="2">
    <source>
        <dbReference type="Proteomes" id="UP000663844"/>
    </source>
</evidence>
<organism evidence="1 2">
    <name type="scientific">Adineta steineri</name>
    <dbReference type="NCBI Taxonomy" id="433720"/>
    <lineage>
        <taxon>Eukaryota</taxon>
        <taxon>Metazoa</taxon>
        <taxon>Spiralia</taxon>
        <taxon>Gnathifera</taxon>
        <taxon>Rotifera</taxon>
        <taxon>Eurotatoria</taxon>
        <taxon>Bdelloidea</taxon>
        <taxon>Adinetida</taxon>
        <taxon>Adinetidae</taxon>
        <taxon>Adineta</taxon>
    </lineage>
</organism>
<protein>
    <submittedName>
        <fullName evidence="1">Uncharacterized protein</fullName>
    </submittedName>
</protein>
<sequence length="28" mass="3133">MVPEAGFHEISGIPRNRPFPCRIIQPGL</sequence>
<reference evidence="1" key="1">
    <citation type="submission" date="2021-02" db="EMBL/GenBank/DDBJ databases">
        <authorList>
            <person name="Nowell W R."/>
        </authorList>
    </citation>
    <scope>NUCLEOTIDE SEQUENCE</scope>
</reference>
<dbReference type="AlphaFoldDB" id="A0A820RU54"/>
<name>A0A820RU54_9BILA</name>
<evidence type="ECO:0000313" key="1">
    <source>
        <dbReference type="EMBL" id="CAF4440159.1"/>
    </source>
</evidence>
<dbReference type="EMBL" id="CAJOAZ010031444">
    <property type="protein sequence ID" value="CAF4440159.1"/>
    <property type="molecule type" value="Genomic_DNA"/>
</dbReference>
<comment type="caution">
    <text evidence="1">The sequence shown here is derived from an EMBL/GenBank/DDBJ whole genome shotgun (WGS) entry which is preliminary data.</text>
</comment>
<gene>
    <name evidence="1" type="ORF">OXD698_LOCUS53768</name>
</gene>
<dbReference type="Proteomes" id="UP000663844">
    <property type="component" value="Unassembled WGS sequence"/>
</dbReference>
<feature type="non-terminal residue" evidence="1">
    <location>
        <position position="28"/>
    </location>
</feature>